<name>A0A343A8S0_9ANNE</name>
<keyword evidence="9" id="KW-0520">NAD</keyword>
<dbReference type="AlphaFoldDB" id="A0A343A8S0"/>
<comment type="subcellular location">
    <subcellularLocation>
        <location evidence="1">Membrane</location>
    </subcellularLocation>
    <subcellularLocation>
        <location evidence="9">Mitochondrion membrane</location>
        <topology evidence="9">Multi-pass membrane protein</topology>
    </subcellularLocation>
</comment>
<dbReference type="GO" id="GO:0031966">
    <property type="term" value="C:mitochondrial membrane"/>
    <property type="evidence" value="ECO:0007669"/>
    <property type="project" value="UniProtKB-SubCell"/>
</dbReference>
<keyword evidence="5 9" id="KW-0812">Transmembrane</keyword>
<dbReference type="CTD" id="4537"/>
<comment type="function">
    <text evidence="9">Core subunit of the mitochondrial membrane respiratory chain NADH dehydrogenase (Complex I) which catalyzes electron transfer from NADH through the respiratory chain, using ubiquinone as an electron acceptor. Essential for the catalytic activity of complex I.</text>
</comment>
<keyword evidence="9" id="KW-1278">Translocase</keyword>
<keyword evidence="7 9" id="KW-0472">Membrane</keyword>
<sequence>MTFPSFMFLAMVLMTIATIFPLVIIGATLVLSLRSPINVEKMTPFECGFDPVSSARTPFSLRFFILAVIFLVFDIEIALLMPVPVSMIFFPSFLWFITSFCMILLIGLYQEWNEGSLDWT</sequence>
<evidence type="ECO:0000313" key="10">
    <source>
        <dbReference type="EMBL" id="APG32420.1"/>
    </source>
</evidence>
<comment type="similarity">
    <text evidence="2 9">Belongs to the complex I subunit 3 family.</text>
</comment>
<feature type="transmembrane region" description="Helical" evidence="9">
    <location>
        <begin position="63"/>
        <end position="81"/>
    </location>
</feature>
<feature type="transmembrane region" description="Helical" evidence="9">
    <location>
        <begin position="87"/>
        <end position="109"/>
    </location>
</feature>
<proteinExistence type="inferred from homology"/>
<evidence type="ECO:0000256" key="6">
    <source>
        <dbReference type="ARBA" id="ARBA00022989"/>
    </source>
</evidence>
<dbReference type="InterPro" id="IPR000440">
    <property type="entry name" value="NADH_UbQ/plastoQ_OxRdtase_su3"/>
</dbReference>
<dbReference type="Gene3D" id="1.20.58.1610">
    <property type="entry name" value="NADH:ubiquinone/plastoquinone oxidoreductase, chain 3"/>
    <property type="match status" value="1"/>
</dbReference>
<dbReference type="GO" id="GO:0008137">
    <property type="term" value="F:NADH dehydrogenase (ubiquinone) activity"/>
    <property type="evidence" value="ECO:0007669"/>
    <property type="project" value="UniProtKB-UniRule"/>
</dbReference>
<keyword evidence="9" id="KW-0679">Respiratory chain</keyword>
<dbReference type="GeneID" id="30684406"/>
<dbReference type="Pfam" id="PF00507">
    <property type="entry name" value="Oxidored_q4"/>
    <property type="match status" value="1"/>
</dbReference>
<protein>
    <recommendedName>
        <fullName evidence="3 9">NADH-ubiquinone oxidoreductase chain 3</fullName>
        <ecNumber evidence="9">7.1.1.2</ecNumber>
    </recommendedName>
</protein>
<keyword evidence="9 10" id="KW-0496">Mitochondrion</keyword>
<keyword evidence="9" id="KW-0830">Ubiquinone</keyword>
<dbReference type="EC" id="7.1.1.2" evidence="9"/>
<accession>A0A343A8S0</accession>
<dbReference type="PANTHER" id="PTHR11058:SF9">
    <property type="entry name" value="NADH-UBIQUINONE OXIDOREDUCTASE CHAIN 3"/>
    <property type="match status" value="1"/>
</dbReference>
<keyword evidence="9" id="KW-0249">Electron transport</keyword>
<evidence type="ECO:0000256" key="3">
    <source>
        <dbReference type="ARBA" id="ARBA00021007"/>
    </source>
</evidence>
<dbReference type="PANTHER" id="PTHR11058">
    <property type="entry name" value="NADH-UBIQUINONE OXIDOREDUCTASE CHAIN 3"/>
    <property type="match status" value="1"/>
</dbReference>
<evidence type="ECO:0000256" key="4">
    <source>
        <dbReference type="ARBA" id="ARBA00022448"/>
    </source>
</evidence>
<dbReference type="InterPro" id="IPR038430">
    <property type="entry name" value="NDAH_ubi_oxred_su3_sf"/>
</dbReference>
<evidence type="ECO:0000256" key="2">
    <source>
        <dbReference type="ARBA" id="ARBA00008472"/>
    </source>
</evidence>
<organism evidence="10">
    <name type="scientific">Paraleonnates uschakovi</name>
    <dbReference type="NCBI Taxonomy" id="1922336"/>
    <lineage>
        <taxon>Eukaryota</taxon>
        <taxon>Metazoa</taxon>
        <taxon>Spiralia</taxon>
        <taxon>Lophotrochozoa</taxon>
        <taxon>Annelida</taxon>
        <taxon>Polychaeta</taxon>
        <taxon>Errantia</taxon>
        <taxon>Phyllodocida</taxon>
        <taxon>Nereididae</taxon>
        <taxon>Paraleonnates</taxon>
    </lineage>
</organism>
<evidence type="ECO:0000256" key="8">
    <source>
        <dbReference type="ARBA" id="ARBA00049551"/>
    </source>
</evidence>
<evidence type="ECO:0000256" key="9">
    <source>
        <dbReference type="RuleBase" id="RU003640"/>
    </source>
</evidence>
<feature type="transmembrane region" description="Helical" evidence="9">
    <location>
        <begin position="6"/>
        <end position="33"/>
    </location>
</feature>
<keyword evidence="6 9" id="KW-1133">Transmembrane helix</keyword>
<evidence type="ECO:0000256" key="5">
    <source>
        <dbReference type="ARBA" id="ARBA00022692"/>
    </source>
</evidence>
<geneLocation type="mitochondrion" evidence="10"/>
<evidence type="ECO:0000256" key="1">
    <source>
        <dbReference type="ARBA" id="ARBA00004370"/>
    </source>
</evidence>
<dbReference type="RefSeq" id="YP_009331667.1">
    <property type="nucleotide sequence ID" value="NC_032361.1"/>
</dbReference>
<reference evidence="10" key="1">
    <citation type="journal article" date="2016" name="Mitochondrial DNA Part B Resour">
        <title>Complete mitochondrial genome sequence of the giant mud worm Paraleonnates uschakovi Khlebovich &amp; Wu, 1962 (Polychaeta: Nereididae).</title>
        <authorList>
            <person name="Park T."/>
            <person name="Lee S.-H."/>
            <person name="Kim W."/>
        </authorList>
    </citation>
    <scope>NUCLEOTIDE SEQUENCE</scope>
</reference>
<evidence type="ECO:0000256" key="7">
    <source>
        <dbReference type="ARBA" id="ARBA00023136"/>
    </source>
</evidence>
<keyword evidence="4 9" id="KW-0813">Transport</keyword>
<gene>
    <name evidence="10" type="primary">ND3</name>
</gene>
<comment type="catalytic activity">
    <reaction evidence="8 9">
        <text>a ubiquinone + NADH + 5 H(+)(in) = a ubiquinol + NAD(+) + 4 H(+)(out)</text>
        <dbReference type="Rhea" id="RHEA:29091"/>
        <dbReference type="Rhea" id="RHEA-COMP:9565"/>
        <dbReference type="Rhea" id="RHEA-COMP:9566"/>
        <dbReference type="ChEBI" id="CHEBI:15378"/>
        <dbReference type="ChEBI" id="CHEBI:16389"/>
        <dbReference type="ChEBI" id="CHEBI:17976"/>
        <dbReference type="ChEBI" id="CHEBI:57540"/>
        <dbReference type="ChEBI" id="CHEBI:57945"/>
        <dbReference type="EC" id="7.1.1.2"/>
    </reaction>
</comment>
<dbReference type="EMBL" id="KX462988">
    <property type="protein sequence ID" value="APG32420.1"/>
    <property type="molecule type" value="Genomic_DNA"/>
</dbReference>
<dbReference type="GO" id="GO:0030964">
    <property type="term" value="C:NADH dehydrogenase complex"/>
    <property type="evidence" value="ECO:0007669"/>
    <property type="project" value="TreeGrafter"/>
</dbReference>